<organism evidence="2 3">
    <name type="scientific">Helicobacter anseris</name>
    <dbReference type="NCBI Taxonomy" id="375926"/>
    <lineage>
        <taxon>Bacteria</taxon>
        <taxon>Pseudomonadati</taxon>
        <taxon>Campylobacterota</taxon>
        <taxon>Epsilonproteobacteria</taxon>
        <taxon>Campylobacterales</taxon>
        <taxon>Helicobacteraceae</taxon>
        <taxon>Helicobacter</taxon>
    </lineage>
</organism>
<keyword evidence="1" id="KW-1133">Transmembrane helix</keyword>
<evidence type="ECO:0000256" key="1">
    <source>
        <dbReference type="SAM" id="Phobius"/>
    </source>
</evidence>
<evidence type="ECO:0000313" key="2">
    <source>
        <dbReference type="EMBL" id="RDU72337.1"/>
    </source>
</evidence>
<name>A0A3D8J4A5_9HELI</name>
<reference evidence="2 3" key="1">
    <citation type="submission" date="2018-04" db="EMBL/GenBank/DDBJ databases">
        <title>Novel Campyloabacter and Helicobacter Species and Strains.</title>
        <authorList>
            <person name="Mannion A.J."/>
            <person name="Shen Z."/>
            <person name="Fox J.G."/>
        </authorList>
    </citation>
    <scope>NUCLEOTIDE SEQUENCE [LARGE SCALE GENOMIC DNA]</scope>
    <source>
        <strain evidence="2 3">MIT 04-9362</strain>
    </source>
</reference>
<dbReference type="Proteomes" id="UP000256695">
    <property type="component" value="Unassembled WGS sequence"/>
</dbReference>
<dbReference type="RefSeq" id="WP_115579520.1">
    <property type="nucleotide sequence ID" value="NZ_NXLX01000021.1"/>
</dbReference>
<evidence type="ECO:0000313" key="3">
    <source>
        <dbReference type="Proteomes" id="UP000256695"/>
    </source>
</evidence>
<proteinExistence type="predicted"/>
<gene>
    <name evidence="2" type="ORF">CQA57_06970</name>
</gene>
<keyword evidence="3" id="KW-1185">Reference proteome</keyword>
<dbReference type="AlphaFoldDB" id="A0A3D8J4A5"/>
<feature type="transmembrane region" description="Helical" evidence="1">
    <location>
        <begin position="40"/>
        <end position="66"/>
    </location>
</feature>
<dbReference type="EMBL" id="NXLX01000021">
    <property type="protein sequence ID" value="RDU72337.1"/>
    <property type="molecule type" value="Genomic_DNA"/>
</dbReference>
<comment type="caution">
    <text evidence="2">The sequence shown here is derived from an EMBL/GenBank/DDBJ whole genome shotgun (WGS) entry which is preliminary data.</text>
</comment>
<protein>
    <submittedName>
        <fullName evidence="2">Uncharacterized protein</fullName>
    </submittedName>
</protein>
<keyword evidence="1" id="KW-0812">Transmembrane</keyword>
<sequence length="84" mass="9591">MDFLIALLFGIFISYLEDKKAQEDLNDKNLGMTKSDDFRILVFIGVFIGAFCAEKQTIFFVIGYLGHPFIKVVLAKINKKNKKV</sequence>
<keyword evidence="1" id="KW-0472">Membrane</keyword>
<accession>A0A3D8J4A5</accession>